<dbReference type="AlphaFoldDB" id="A0A4Q8L9V7"/>
<dbReference type="Proteomes" id="UP000292627">
    <property type="component" value="Unassembled WGS sequence"/>
</dbReference>
<name>A0A4Q8L9V7_9GAMM</name>
<reference evidence="1 2" key="1">
    <citation type="submission" date="2019-02" db="EMBL/GenBank/DDBJ databases">
        <title>WGS of Pseudoxanthomonas species novum from clinical isolates.</title>
        <authorList>
            <person name="Bernier A.-M."/>
            <person name="Bernard K."/>
            <person name="Vachon A."/>
        </authorList>
    </citation>
    <scope>NUCLEOTIDE SEQUENCE [LARGE SCALE GENOMIC DNA]</scope>
    <source>
        <strain evidence="1 2">NML171200</strain>
    </source>
</reference>
<dbReference type="RefSeq" id="WP_130551062.1">
    <property type="nucleotide sequence ID" value="NZ_SHLZ01000012.1"/>
</dbReference>
<comment type="caution">
    <text evidence="1">The sequence shown here is derived from an EMBL/GenBank/DDBJ whole genome shotgun (WGS) entry which is preliminary data.</text>
</comment>
<proteinExistence type="predicted"/>
<gene>
    <name evidence="1" type="ORF">EA660_08185</name>
</gene>
<dbReference type="OrthoDB" id="9995799at2"/>
<evidence type="ECO:0000313" key="2">
    <source>
        <dbReference type="Proteomes" id="UP000292627"/>
    </source>
</evidence>
<protein>
    <submittedName>
        <fullName evidence="1">Uncharacterized protein</fullName>
    </submittedName>
</protein>
<accession>A0A4Q8L9V7</accession>
<dbReference type="EMBL" id="SHMC01000003">
    <property type="protein sequence ID" value="TAA25428.1"/>
    <property type="molecule type" value="Genomic_DNA"/>
</dbReference>
<organism evidence="1 2">
    <name type="scientific">Pseudoxanthomonas winnipegensis</name>
    <dbReference type="NCBI Taxonomy" id="2480810"/>
    <lineage>
        <taxon>Bacteria</taxon>
        <taxon>Pseudomonadati</taxon>
        <taxon>Pseudomonadota</taxon>
        <taxon>Gammaproteobacteria</taxon>
        <taxon>Lysobacterales</taxon>
        <taxon>Lysobacteraceae</taxon>
        <taxon>Pseudoxanthomonas</taxon>
    </lineage>
</organism>
<sequence>MGLAQHELKALAIQLCASMPPLPKPMEGVGEFLTYDLRRLRKDAIPKWRAREGEGKGVSPELLDDLLKGLVVYLGRSGASDSEHEVQTLLSLVRRVMGLQHQYLAEASGVLARLLKIVGEVDESTAEDLEQLRVCLEPISLVWSGQ</sequence>
<evidence type="ECO:0000313" key="1">
    <source>
        <dbReference type="EMBL" id="TAA25428.1"/>
    </source>
</evidence>